<accession>A0AAD1Y5Z7</accession>
<organism evidence="1 2">
    <name type="scientific">Euplotes crassus</name>
    <dbReference type="NCBI Taxonomy" id="5936"/>
    <lineage>
        <taxon>Eukaryota</taxon>
        <taxon>Sar</taxon>
        <taxon>Alveolata</taxon>
        <taxon>Ciliophora</taxon>
        <taxon>Intramacronucleata</taxon>
        <taxon>Spirotrichea</taxon>
        <taxon>Hypotrichia</taxon>
        <taxon>Euplotida</taxon>
        <taxon>Euplotidae</taxon>
        <taxon>Moneuplotes</taxon>
    </lineage>
</organism>
<evidence type="ECO:0000313" key="1">
    <source>
        <dbReference type="EMBL" id="CAI2385242.1"/>
    </source>
</evidence>
<comment type="caution">
    <text evidence="1">The sequence shown here is derived from an EMBL/GenBank/DDBJ whole genome shotgun (WGS) entry which is preliminary data.</text>
</comment>
<protein>
    <submittedName>
        <fullName evidence="1">Uncharacterized protein</fullName>
    </submittedName>
</protein>
<dbReference type="Proteomes" id="UP001295684">
    <property type="component" value="Unassembled WGS sequence"/>
</dbReference>
<sequence length="85" mass="10014">MLSINHFNTQIKVLQISPYLTNFNLSCILERTLLRRLSPTQPKGIIKFCCNHTLRFHRDIHARYCGYDIFLIEPNLSKKQPDPDL</sequence>
<keyword evidence="2" id="KW-1185">Reference proteome</keyword>
<reference evidence="1" key="1">
    <citation type="submission" date="2023-07" db="EMBL/GenBank/DDBJ databases">
        <authorList>
            <consortium name="AG Swart"/>
            <person name="Singh M."/>
            <person name="Singh A."/>
            <person name="Seah K."/>
            <person name="Emmerich C."/>
        </authorList>
    </citation>
    <scope>NUCLEOTIDE SEQUENCE</scope>
    <source>
        <strain evidence="1">DP1</strain>
    </source>
</reference>
<proteinExistence type="predicted"/>
<gene>
    <name evidence="1" type="ORF">ECRASSUSDP1_LOCUS26793</name>
</gene>
<name>A0AAD1Y5Z7_EUPCR</name>
<dbReference type="EMBL" id="CAMPGE010027628">
    <property type="protein sequence ID" value="CAI2385242.1"/>
    <property type="molecule type" value="Genomic_DNA"/>
</dbReference>
<evidence type="ECO:0000313" key="2">
    <source>
        <dbReference type="Proteomes" id="UP001295684"/>
    </source>
</evidence>
<dbReference type="AlphaFoldDB" id="A0AAD1Y5Z7"/>